<dbReference type="CDD" id="cd05233">
    <property type="entry name" value="SDR_c"/>
    <property type="match status" value="1"/>
</dbReference>
<dbReference type="KEGG" id="egt:105976610"/>
<evidence type="ECO:0000313" key="2">
    <source>
        <dbReference type="EMBL" id="EYU20809.1"/>
    </source>
</evidence>
<sequence>MESVGGQNRHGHRIGASSGLGFFCLDLAKAGCRIVAAARRVEKLDSLCQQINNNKMEYSMSLTIYGTRLAVAVELDVTADPAAIEASVWKAWDAFGHIDTLINNAGFRGQVRSPLTLSPEEWNQVVKTILTGSWLVAKSVGKRMRAAARNGSIINISSVSGLNRGVFRGGVACDSSKAAIDTMTKIVALEFGDYKIRVNSIAPGLFKSEITENLFNKKLGLKNAMKKLVPLGEFGEGDPALTCLVRYLIDDSSEYVSGNIFRQHLHC</sequence>
<dbReference type="PANTHER" id="PTHR44375:SF5">
    <property type="entry name" value="3-OXOACYL-[ACYL-CARRIER-PROTEIN] REDUCTASE FABG-LIKE"/>
    <property type="match status" value="1"/>
</dbReference>
<evidence type="ECO:0008006" key="4">
    <source>
        <dbReference type="Google" id="ProtNLM"/>
    </source>
</evidence>
<dbReference type="STRING" id="4155.A0A022PZ75"/>
<dbReference type="EMBL" id="KI632259">
    <property type="protein sequence ID" value="EYU20809.1"/>
    <property type="molecule type" value="Genomic_DNA"/>
</dbReference>
<dbReference type="Pfam" id="PF00106">
    <property type="entry name" value="adh_short"/>
    <property type="match status" value="1"/>
</dbReference>
<evidence type="ECO:0000313" key="3">
    <source>
        <dbReference type="Proteomes" id="UP000030748"/>
    </source>
</evidence>
<dbReference type="SUPFAM" id="SSF51735">
    <property type="entry name" value="NAD(P)-binding Rossmann-fold domains"/>
    <property type="match status" value="1"/>
</dbReference>
<dbReference type="eggNOG" id="KOG0725">
    <property type="taxonomic scope" value="Eukaryota"/>
</dbReference>
<dbReference type="InterPro" id="IPR036291">
    <property type="entry name" value="NAD(P)-bd_dom_sf"/>
</dbReference>
<dbReference type="Gene3D" id="3.40.50.720">
    <property type="entry name" value="NAD(P)-binding Rossmann-like Domain"/>
    <property type="match status" value="1"/>
</dbReference>
<reference evidence="2 3" key="1">
    <citation type="journal article" date="2013" name="Proc. Natl. Acad. Sci. U.S.A.">
        <title>Fine-scale variation in meiotic recombination in Mimulus inferred from population shotgun sequencing.</title>
        <authorList>
            <person name="Hellsten U."/>
            <person name="Wright K.M."/>
            <person name="Jenkins J."/>
            <person name="Shu S."/>
            <person name="Yuan Y."/>
            <person name="Wessler S.R."/>
            <person name="Schmutz J."/>
            <person name="Willis J.H."/>
            <person name="Rokhsar D.S."/>
        </authorList>
    </citation>
    <scope>NUCLEOTIDE SEQUENCE [LARGE SCALE GENOMIC DNA]</scope>
    <source>
        <strain evidence="3">cv. DUN x IM62</strain>
    </source>
</reference>
<keyword evidence="3" id="KW-1185">Reference proteome</keyword>
<name>A0A022PZ75_ERYGU</name>
<protein>
    <recommendedName>
        <fullName evidence="4">3-oxoacyl-[acyl-carrier-protein] reductase</fullName>
    </recommendedName>
</protein>
<dbReference type="InterPro" id="IPR002347">
    <property type="entry name" value="SDR_fam"/>
</dbReference>
<organism evidence="2 3">
    <name type="scientific">Erythranthe guttata</name>
    <name type="common">Yellow monkey flower</name>
    <name type="synonym">Mimulus guttatus</name>
    <dbReference type="NCBI Taxonomy" id="4155"/>
    <lineage>
        <taxon>Eukaryota</taxon>
        <taxon>Viridiplantae</taxon>
        <taxon>Streptophyta</taxon>
        <taxon>Embryophyta</taxon>
        <taxon>Tracheophyta</taxon>
        <taxon>Spermatophyta</taxon>
        <taxon>Magnoliopsida</taxon>
        <taxon>eudicotyledons</taxon>
        <taxon>Gunneridae</taxon>
        <taxon>Pentapetalae</taxon>
        <taxon>asterids</taxon>
        <taxon>lamiids</taxon>
        <taxon>Lamiales</taxon>
        <taxon>Phrymaceae</taxon>
        <taxon>Erythranthe</taxon>
    </lineage>
</organism>
<proteinExistence type="inferred from homology"/>
<gene>
    <name evidence="2" type="ORF">MIMGU_mgv11b016674mg</name>
</gene>
<dbReference type="PhylomeDB" id="A0A022PZ75"/>
<evidence type="ECO:0000256" key="1">
    <source>
        <dbReference type="RuleBase" id="RU000363"/>
    </source>
</evidence>
<dbReference type="AlphaFoldDB" id="A0A022PZ75"/>
<dbReference type="Proteomes" id="UP000030748">
    <property type="component" value="Unassembled WGS sequence"/>
</dbReference>
<dbReference type="PRINTS" id="PR00080">
    <property type="entry name" value="SDRFAMILY"/>
</dbReference>
<dbReference type="OrthoDB" id="47007at2759"/>
<dbReference type="PRINTS" id="PR00081">
    <property type="entry name" value="GDHRDH"/>
</dbReference>
<comment type="similarity">
    <text evidence="1">Belongs to the short-chain dehydrogenases/reductases (SDR) family.</text>
</comment>
<dbReference type="PANTHER" id="PTHR44375">
    <property type="entry name" value="BETA-KETOACYL-ACP REDUCTASE-LIKE PROTEIN-RELATED"/>
    <property type="match status" value="1"/>
</dbReference>
<accession>A0A022PZ75</accession>
<dbReference type="OMA" id="VFNVWGG"/>